<dbReference type="Pfam" id="PF02662">
    <property type="entry name" value="FlpD"/>
    <property type="match status" value="1"/>
</dbReference>
<accession>A0A0F9JGL6</accession>
<dbReference type="SUPFAM" id="SSF54862">
    <property type="entry name" value="4Fe-4S ferredoxins"/>
    <property type="match status" value="1"/>
</dbReference>
<dbReference type="EMBL" id="LAZR01010068">
    <property type="protein sequence ID" value="KKM68994.1"/>
    <property type="molecule type" value="Genomic_DNA"/>
</dbReference>
<dbReference type="InterPro" id="IPR023753">
    <property type="entry name" value="FAD/NAD-binding_dom"/>
</dbReference>
<feature type="domain" description="4Fe-4S ferredoxin-type" evidence="9">
    <location>
        <begin position="533"/>
        <end position="565"/>
    </location>
</feature>
<sequence>MEKNFGVYICKGCGIGDSVDTDAVIKEAGGSPKVPADKFKVHDALCSPAGVEMIESDISGGVNTLVIAACSPRVKYEEFDFPGCIVERTNIRELVAWTQDKPKEGSEEAEYYTPTLTATDYVTMGIIRTQKGELPEPNILGEAEGGLSKRIMVVGGGITGLTAALEAEAAGYEVVLVEKAEKLGGWNAKLYKSTPLAPPFDSLVDAPVGAKIKEVEAAGNIKVYTGSTITKTEGQPGLFDVTLSNGQTEKIGAFVMAAGFTPYDASKLTHLGTDHADVITTVELEEMARTGKITRPSDGKVAERVAFILCAGSRDEKHLAYCSGFCCGTALNQAKYVRELNDGAAYVFYKDIRMPGQSEIFYKNVQDDPGIMLTMAEVTGVSNGGGSLFVEADNTLLGEKIKVEADLVVLATGIVPATAGIQGYLDGLTEASKDGDEAKAKFIKENIKPEGILNLEYRQGPEVPSLENGYGFADSNFICFQYETLRTGVYAAGAIRQPMNSSDSAEDATGAALKAIQCVEHVAEGMAVHPRSWDVTYPDPQMTRCTSCKRCTDECPFGAIDEDEKGTPFFKINRCRRCATCMGACPERIINFKDFHVDMIGSMLKNINVPDEGMRVICLACENDAYPALDTAAKMGHKFHPGLRIIPVRCLGATNLVWVADAFSRGIDGIILLGCKFGENYQCHFVKGSELADYRFTKVQETLDRLQLESERCVMEQVAIDEYDVLAERVNRIVRHIEDELGPNPFKGF</sequence>
<dbReference type="InterPro" id="IPR017896">
    <property type="entry name" value="4Fe4S_Fe-S-bd"/>
</dbReference>
<keyword evidence="6" id="KW-0560">Oxidoreductase</keyword>
<dbReference type="Gene3D" id="3.30.70.20">
    <property type="match status" value="1"/>
</dbReference>
<evidence type="ECO:0000256" key="2">
    <source>
        <dbReference type="ARBA" id="ARBA00006561"/>
    </source>
</evidence>
<comment type="cofactor">
    <cofactor evidence="1">
        <name>FAD</name>
        <dbReference type="ChEBI" id="CHEBI:57692"/>
    </cofactor>
</comment>
<dbReference type="PROSITE" id="PS51379">
    <property type="entry name" value="4FE4S_FER_2"/>
    <property type="match status" value="2"/>
</dbReference>
<proteinExistence type="inferred from homology"/>
<evidence type="ECO:0000256" key="6">
    <source>
        <dbReference type="ARBA" id="ARBA00023002"/>
    </source>
</evidence>
<dbReference type="Gene3D" id="3.40.50.720">
    <property type="entry name" value="NAD(P)-binding Rossmann-like Domain"/>
    <property type="match status" value="1"/>
</dbReference>
<dbReference type="PANTHER" id="PTHR43498">
    <property type="entry name" value="FERREDOXIN:COB-COM HETERODISULFIDE REDUCTASE SUBUNIT A"/>
    <property type="match status" value="1"/>
</dbReference>
<evidence type="ECO:0000256" key="4">
    <source>
        <dbReference type="ARBA" id="ARBA00022723"/>
    </source>
</evidence>
<keyword evidence="4" id="KW-0479">Metal-binding</keyword>
<comment type="caution">
    <text evidence="10">The sequence shown here is derived from an EMBL/GenBank/DDBJ whole genome shotgun (WGS) entry which is preliminary data.</text>
</comment>
<dbReference type="InterPro" id="IPR017900">
    <property type="entry name" value="4Fe4S_Fe_S_CS"/>
</dbReference>
<dbReference type="GO" id="GO:0046872">
    <property type="term" value="F:metal ion binding"/>
    <property type="evidence" value="ECO:0007669"/>
    <property type="project" value="UniProtKB-KW"/>
</dbReference>
<gene>
    <name evidence="10" type="ORF">LCGC14_1455310</name>
</gene>
<dbReference type="SUPFAM" id="SSF51905">
    <property type="entry name" value="FAD/NAD(P)-binding domain"/>
    <property type="match status" value="1"/>
</dbReference>
<dbReference type="GO" id="GO:0051539">
    <property type="term" value="F:4 iron, 4 sulfur cluster binding"/>
    <property type="evidence" value="ECO:0007669"/>
    <property type="project" value="UniProtKB-KW"/>
</dbReference>
<comment type="similarity">
    <text evidence="2">Belongs to the HdrA family.</text>
</comment>
<keyword evidence="5" id="KW-0274">FAD</keyword>
<keyword evidence="8" id="KW-0411">Iron-sulfur</keyword>
<dbReference type="InterPro" id="IPR036188">
    <property type="entry name" value="FAD/NAD-bd_sf"/>
</dbReference>
<keyword evidence="7" id="KW-0408">Iron</keyword>
<reference evidence="10" key="1">
    <citation type="journal article" date="2015" name="Nature">
        <title>Complex archaea that bridge the gap between prokaryotes and eukaryotes.</title>
        <authorList>
            <person name="Spang A."/>
            <person name="Saw J.H."/>
            <person name="Jorgensen S.L."/>
            <person name="Zaremba-Niedzwiedzka K."/>
            <person name="Martijn J."/>
            <person name="Lind A.E."/>
            <person name="van Eijk R."/>
            <person name="Schleper C."/>
            <person name="Guy L."/>
            <person name="Ettema T.J."/>
        </authorList>
    </citation>
    <scope>NUCLEOTIDE SEQUENCE</scope>
</reference>
<organism evidence="10">
    <name type="scientific">marine sediment metagenome</name>
    <dbReference type="NCBI Taxonomy" id="412755"/>
    <lineage>
        <taxon>unclassified sequences</taxon>
        <taxon>metagenomes</taxon>
        <taxon>ecological metagenomes</taxon>
    </lineage>
</organism>
<name>A0A0F9JGL6_9ZZZZ</name>
<dbReference type="GO" id="GO:0016491">
    <property type="term" value="F:oxidoreductase activity"/>
    <property type="evidence" value="ECO:0007669"/>
    <property type="project" value="UniProtKB-KW"/>
</dbReference>
<evidence type="ECO:0000259" key="9">
    <source>
        <dbReference type="PROSITE" id="PS51379"/>
    </source>
</evidence>
<evidence type="ECO:0000256" key="8">
    <source>
        <dbReference type="ARBA" id="ARBA00023014"/>
    </source>
</evidence>
<evidence type="ECO:0000256" key="5">
    <source>
        <dbReference type="ARBA" id="ARBA00022827"/>
    </source>
</evidence>
<dbReference type="Pfam" id="PF13187">
    <property type="entry name" value="Fer4_9"/>
    <property type="match status" value="1"/>
</dbReference>
<evidence type="ECO:0000313" key="10">
    <source>
        <dbReference type="EMBL" id="KKM68994.1"/>
    </source>
</evidence>
<dbReference type="PANTHER" id="PTHR43498:SF1">
    <property type="entry name" value="COB--COM HETERODISULFIDE REDUCTASE IRON-SULFUR SUBUNIT A"/>
    <property type="match status" value="1"/>
</dbReference>
<dbReference type="InterPro" id="IPR039650">
    <property type="entry name" value="HdrA-like"/>
</dbReference>
<keyword evidence="5" id="KW-0285">Flavoprotein</keyword>
<dbReference type="InterPro" id="IPR003813">
    <property type="entry name" value="MvhD/FlpD"/>
</dbReference>
<evidence type="ECO:0000256" key="7">
    <source>
        <dbReference type="ARBA" id="ARBA00023004"/>
    </source>
</evidence>
<protein>
    <recommendedName>
        <fullName evidence="9">4Fe-4S ferredoxin-type domain-containing protein</fullName>
    </recommendedName>
</protein>
<keyword evidence="3" id="KW-0004">4Fe-4S</keyword>
<feature type="domain" description="4Fe-4S ferredoxin-type" evidence="9">
    <location>
        <begin position="566"/>
        <end position="595"/>
    </location>
</feature>
<evidence type="ECO:0000256" key="3">
    <source>
        <dbReference type="ARBA" id="ARBA00022485"/>
    </source>
</evidence>
<dbReference type="AlphaFoldDB" id="A0A0F9JGL6"/>
<dbReference type="PROSITE" id="PS00198">
    <property type="entry name" value="4FE4S_FER_1"/>
    <property type="match status" value="2"/>
</dbReference>
<dbReference type="Pfam" id="PF07992">
    <property type="entry name" value="Pyr_redox_2"/>
    <property type="match status" value="1"/>
</dbReference>
<evidence type="ECO:0000256" key="1">
    <source>
        <dbReference type="ARBA" id="ARBA00001974"/>
    </source>
</evidence>